<dbReference type="PANTHER" id="PTHR13799:SF13">
    <property type="entry name" value="NIF3-LIKE PROTEIN 1"/>
    <property type="match status" value="1"/>
</dbReference>
<feature type="binding site" evidence="3">
    <location>
        <position position="134"/>
    </location>
    <ligand>
        <name>a divalent metal cation</name>
        <dbReference type="ChEBI" id="CHEBI:60240"/>
        <label>1</label>
    </ligand>
</feature>
<proteinExistence type="inferred from homology"/>
<dbReference type="STRING" id="36166.T1GP31"/>
<dbReference type="InterPro" id="IPR036069">
    <property type="entry name" value="DUF34/NIF3_sf"/>
</dbReference>
<organism evidence="4 5">
    <name type="scientific">Megaselia scalaris</name>
    <name type="common">Humpbacked fly</name>
    <name type="synonym">Phora scalaris</name>
    <dbReference type="NCBI Taxonomy" id="36166"/>
    <lineage>
        <taxon>Eukaryota</taxon>
        <taxon>Metazoa</taxon>
        <taxon>Ecdysozoa</taxon>
        <taxon>Arthropoda</taxon>
        <taxon>Hexapoda</taxon>
        <taxon>Insecta</taxon>
        <taxon>Pterygota</taxon>
        <taxon>Neoptera</taxon>
        <taxon>Endopterygota</taxon>
        <taxon>Diptera</taxon>
        <taxon>Brachycera</taxon>
        <taxon>Muscomorpha</taxon>
        <taxon>Platypezoidea</taxon>
        <taxon>Phoridae</taxon>
        <taxon>Megaseliini</taxon>
        <taxon>Megaselia</taxon>
    </lineage>
</organism>
<dbReference type="GO" id="GO:0005739">
    <property type="term" value="C:mitochondrion"/>
    <property type="evidence" value="ECO:0007669"/>
    <property type="project" value="TreeGrafter"/>
</dbReference>
<dbReference type="AlphaFoldDB" id="T1GP31"/>
<keyword evidence="3" id="KW-0479">Metal-binding</keyword>
<dbReference type="InterPro" id="IPR002678">
    <property type="entry name" value="DUF34/NIF3"/>
</dbReference>
<dbReference type="EMBL" id="CAQQ02015605">
    <property type="status" value="NOT_ANNOTATED_CDS"/>
    <property type="molecule type" value="Genomic_DNA"/>
</dbReference>
<dbReference type="Proteomes" id="UP000015102">
    <property type="component" value="Unassembled WGS sequence"/>
</dbReference>
<dbReference type="HOGENOM" id="CLU_140434_0_0_1"/>
<name>T1GP31_MEGSC</name>
<evidence type="ECO:0000313" key="4">
    <source>
        <dbReference type="EnsemblMetazoa" id="MESCA005347-PA"/>
    </source>
</evidence>
<dbReference type="EMBL" id="CAQQ02015608">
    <property type="status" value="NOT_ANNOTATED_CDS"/>
    <property type="molecule type" value="Genomic_DNA"/>
</dbReference>
<reference evidence="5" key="1">
    <citation type="submission" date="2013-02" db="EMBL/GenBank/DDBJ databases">
        <authorList>
            <person name="Hughes D."/>
        </authorList>
    </citation>
    <scope>NUCLEOTIDE SEQUENCE</scope>
    <source>
        <strain>Durham</strain>
        <strain evidence="5">NC isolate 2 -- Noor lab</strain>
    </source>
</reference>
<reference evidence="4" key="2">
    <citation type="submission" date="2015-06" db="UniProtKB">
        <authorList>
            <consortium name="EnsemblMetazoa"/>
        </authorList>
    </citation>
    <scope>IDENTIFICATION</scope>
</reference>
<accession>T1GP31</accession>
<comment type="similarity">
    <text evidence="1">Belongs to the GTP cyclohydrolase I type 2/NIF3 family.</text>
</comment>
<evidence type="ECO:0000313" key="5">
    <source>
        <dbReference type="Proteomes" id="UP000015102"/>
    </source>
</evidence>
<evidence type="ECO:0000256" key="1">
    <source>
        <dbReference type="ARBA" id="ARBA00006964"/>
    </source>
</evidence>
<dbReference type="Pfam" id="PF01784">
    <property type="entry name" value="DUF34_NIF3"/>
    <property type="match status" value="1"/>
</dbReference>
<dbReference type="GO" id="GO:0046872">
    <property type="term" value="F:metal ion binding"/>
    <property type="evidence" value="ECO:0007669"/>
    <property type="project" value="UniProtKB-KW"/>
</dbReference>
<dbReference type="Gene3D" id="3.40.1390.30">
    <property type="entry name" value="NIF3 (NGG1p interacting factor 3)-like"/>
    <property type="match status" value="1"/>
</dbReference>
<dbReference type="EnsemblMetazoa" id="MESCA005347-RA">
    <property type="protein sequence ID" value="MESCA005347-PA"/>
    <property type="gene ID" value="MESCA005347"/>
</dbReference>
<dbReference type="EMBL" id="CAQQ02015606">
    <property type="status" value="NOT_ANNOTATED_CDS"/>
    <property type="molecule type" value="Genomic_DNA"/>
</dbReference>
<dbReference type="EMBL" id="CAQQ02015607">
    <property type="status" value="NOT_ANNOTATED_CDS"/>
    <property type="molecule type" value="Genomic_DNA"/>
</dbReference>
<sequence length="179" mass="19822">MKLKKKCAMNLNSYIFPYLFNLIYYQSSSVEITLPEVPASVGGTGRILSIDRDLTLRDAIEKVKLHAGIKSVNVAIGNNQNIDSSLIKTVGICAGSGASVFKGVKADLYLTGEMSHHEVLDAQERNTSVILCNHSNSERGYLKEFKEIFHKQVPENEVKVIVSEVDSDPLESKTSFRTE</sequence>
<protein>
    <recommendedName>
        <fullName evidence="2">NIF3-like protein 1</fullName>
    </recommendedName>
</protein>
<evidence type="ECO:0000256" key="2">
    <source>
        <dbReference type="ARBA" id="ARBA00019069"/>
    </source>
</evidence>
<dbReference type="PANTHER" id="PTHR13799">
    <property type="entry name" value="NGG1 INTERACTING FACTOR 3"/>
    <property type="match status" value="1"/>
</dbReference>
<dbReference type="SUPFAM" id="SSF102705">
    <property type="entry name" value="NIF3 (NGG1p interacting factor 3)-like"/>
    <property type="match status" value="1"/>
</dbReference>
<keyword evidence="5" id="KW-1185">Reference proteome</keyword>
<feature type="binding site" evidence="3">
    <location>
        <position position="138"/>
    </location>
    <ligand>
        <name>a divalent metal cation</name>
        <dbReference type="ChEBI" id="CHEBI:60240"/>
        <label>1</label>
    </ligand>
</feature>
<evidence type="ECO:0000256" key="3">
    <source>
        <dbReference type="PIRSR" id="PIRSR602678-1"/>
    </source>
</evidence>